<evidence type="ECO:0000313" key="7">
    <source>
        <dbReference type="EMBL" id="UUM32723.1"/>
    </source>
</evidence>
<dbReference type="Proteomes" id="UP001058602">
    <property type="component" value="Chromosome 2"/>
</dbReference>
<dbReference type="RefSeq" id="WP_257086392.1">
    <property type="nucleotide sequence ID" value="NZ_CP102097.1"/>
</dbReference>
<feature type="transmembrane region" description="Helical" evidence="5">
    <location>
        <begin position="104"/>
        <end position="137"/>
    </location>
</feature>
<feature type="transmembrane region" description="Helical" evidence="5">
    <location>
        <begin position="40"/>
        <end position="60"/>
    </location>
</feature>
<dbReference type="InterPro" id="IPR009915">
    <property type="entry name" value="NnrU_dom"/>
</dbReference>
<dbReference type="Pfam" id="PF07298">
    <property type="entry name" value="NnrU"/>
    <property type="match status" value="1"/>
</dbReference>
<keyword evidence="2 5" id="KW-0812">Transmembrane</keyword>
<feature type="transmembrane region" description="Helical" evidence="5">
    <location>
        <begin position="72"/>
        <end position="92"/>
    </location>
</feature>
<organism evidence="7 8">
    <name type="scientific">Vibrio japonicus</name>
    <dbReference type="NCBI Taxonomy" id="1824638"/>
    <lineage>
        <taxon>Bacteria</taxon>
        <taxon>Pseudomonadati</taxon>
        <taxon>Pseudomonadota</taxon>
        <taxon>Gammaproteobacteria</taxon>
        <taxon>Vibrionales</taxon>
        <taxon>Vibrionaceae</taxon>
        <taxon>Vibrio</taxon>
    </lineage>
</organism>
<evidence type="ECO:0000256" key="3">
    <source>
        <dbReference type="ARBA" id="ARBA00022989"/>
    </source>
</evidence>
<sequence>MVSLILGLVLFLGVHSISIIAPAYRETLVTKNEKAYKAAYALLSLLGLYLVVAGYGALRVEPSVIYLGVQSLRPLVSILMLVGFILFLAPYFPGKIKSVTKNPQLLSVILWACSHLLVNGNVAEVLLFGSFLLWAVVDLISMKKRQQRVVSPLKDSWINDVLVVVVGTAVFALFVVFLHGYLIGVPLMS</sequence>
<evidence type="ECO:0000313" key="8">
    <source>
        <dbReference type="Proteomes" id="UP001058602"/>
    </source>
</evidence>
<gene>
    <name evidence="7" type="ORF">NP165_14240</name>
</gene>
<feature type="transmembrane region" description="Helical" evidence="5">
    <location>
        <begin position="157"/>
        <end position="183"/>
    </location>
</feature>
<feature type="domain" description="NnrU" evidence="6">
    <location>
        <begin position="4"/>
        <end position="186"/>
    </location>
</feature>
<dbReference type="EMBL" id="CP102097">
    <property type="protein sequence ID" value="UUM32723.1"/>
    <property type="molecule type" value="Genomic_DNA"/>
</dbReference>
<evidence type="ECO:0000259" key="6">
    <source>
        <dbReference type="Pfam" id="PF07298"/>
    </source>
</evidence>
<accession>A0ABY5LPD0</accession>
<proteinExistence type="predicted"/>
<comment type="subcellular location">
    <subcellularLocation>
        <location evidence="1">Membrane</location>
        <topology evidence="1">Multi-pass membrane protein</topology>
    </subcellularLocation>
</comment>
<evidence type="ECO:0000256" key="1">
    <source>
        <dbReference type="ARBA" id="ARBA00004141"/>
    </source>
</evidence>
<keyword evidence="3 5" id="KW-1133">Transmembrane helix</keyword>
<name>A0ABY5LPD0_9VIBR</name>
<keyword evidence="4 5" id="KW-0472">Membrane</keyword>
<evidence type="ECO:0000256" key="2">
    <source>
        <dbReference type="ARBA" id="ARBA00022692"/>
    </source>
</evidence>
<evidence type="ECO:0000256" key="5">
    <source>
        <dbReference type="SAM" id="Phobius"/>
    </source>
</evidence>
<reference evidence="7" key="1">
    <citation type="submission" date="2022-07" db="EMBL/GenBank/DDBJ databases">
        <title>Complete genome of Vibrio japonicus strain JCM 31412T and phylogenomic assessment of the Nereis clade of the genus Vibrio.</title>
        <authorList>
            <person name="Shlafstein M.D."/>
            <person name="Emsley S.A."/>
            <person name="Ushijima B."/>
            <person name="Videau P."/>
            <person name="Saw J.H."/>
        </authorList>
    </citation>
    <scope>NUCLEOTIDE SEQUENCE</scope>
    <source>
        <strain evidence="7">JCM 31412</strain>
    </source>
</reference>
<protein>
    <submittedName>
        <fullName evidence="7">NnrU family protein</fullName>
    </submittedName>
</protein>
<keyword evidence="8" id="KW-1185">Reference proteome</keyword>
<evidence type="ECO:0000256" key="4">
    <source>
        <dbReference type="ARBA" id="ARBA00023136"/>
    </source>
</evidence>